<dbReference type="AlphaFoldDB" id="A0A495ID57"/>
<comment type="caution">
    <text evidence="6">The sequence shown here is derived from an EMBL/GenBank/DDBJ whole genome shotgun (WGS) entry which is preliminary data.</text>
</comment>
<feature type="region of interest" description="Disordered" evidence="4">
    <location>
        <begin position="1"/>
        <end position="23"/>
    </location>
</feature>
<sequence length="335" mass="34375">MTSTAPRAVGLQRPRLRSGLDPLDPLDPLVTSAITSPVEPRTDGRVVVVGDVLDDIIVALDRRPAVGTDTDATIRHRAGGSAANTAAWLASQGVGVDFVGRVGSSDLHRHSLLLQNAGVTPRLLHDPLEPTGTVVITVAGTTRTMLTDRGASAGLELASLDGALFDGAAIVHLTGYSIVQDPTPDAFQHLVARVRAAGALLSVDPASSGFVSSFGPAAFLDLVDGADLFFPSLDEGALLTGRDDPDAIVQELLPRFGAVALTLPDGGAVAGRRGGKLVHAAPSTVRLVDPVGTGDAFSAGFLAAWLKSPSLALSVRRGTKLAARARAVVGGRPAR</sequence>
<dbReference type="InterPro" id="IPR002173">
    <property type="entry name" value="Carboh/pur_kinase_PfkB_CS"/>
</dbReference>
<dbReference type="SUPFAM" id="SSF53613">
    <property type="entry name" value="Ribokinase-like"/>
    <property type="match status" value="1"/>
</dbReference>
<keyword evidence="2" id="KW-0808">Transferase</keyword>
<evidence type="ECO:0000256" key="4">
    <source>
        <dbReference type="SAM" id="MobiDB-lite"/>
    </source>
</evidence>
<keyword evidence="7" id="KW-1185">Reference proteome</keyword>
<dbReference type="InterPro" id="IPR052700">
    <property type="entry name" value="Carb_kinase_PfkB-like"/>
</dbReference>
<dbReference type="EMBL" id="RBKS01000001">
    <property type="protein sequence ID" value="RKR73035.1"/>
    <property type="molecule type" value="Genomic_DNA"/>
</dbReference>
<dbReference type="PANTHER" id="PTHR43320">
    <property type="entry name" value="SUGAR KINASE"/>
    <property type="match status" value="1"/>
</dbReference>
<proteinExistence type="inferred from homology"/>
<reference evidence="6 7" key="1">
    <citation type="submission" date="2018-10" db="EMBL/GenBank/DDBJ databases">
        <title>Sequencing the genomes of 1000 actinobacteria strains.</title>
        <authorList>
            <person name="Klenk H.-P."/>
        </authorList>
    </citation>
    <scope>NUCLEOTIDE SEQUENCE [LARGE SCALE GENOMIC DNA]</scope>
    <source>
        <strain evidence="6 7">DSM 17894</strain>
    </source>
</reference>
<evidence type="ECO:0000313" key="7">
    <source>
        <dbReference type="Proteomes" id="UP000280008"/>
    </source>
</evidence>
<feature type="domain" description="Carbohydrate kinase PfkB" evidence="5">
    <location>
        <begin position="45"/>
        <end position="330"/>
    </location>
</feature>
<evidence type="ECO:0000259" key="5">
    <source>
        <dbReference type="Pfam" id="PF00294"/>
    </source>
</evidence>
<dbReference type="GO" id="GO:0016301">
    <property type="term" value="F:kinase activity"/>
    <property type="evidence" value="ECO:0007669"/>
    <property type="project" value="UniProtKB-KW"/>
</dbReference>
<dbReference type="RefSeq" id="WP_121367952.1">
    <property type="nucleotide sequence ID" value="NZ_RBKS01000001.1"/>
</dbReference>
<evidence type="ECO:0000313" key="6">
    <source>
        <dbReference type="EMBL" id="RKR73035.1"/>
    </source>
</evidence>
<dbReference type="OrthoDB" id="9808601at2"/>
<dbReference type="InterPro" id="IPR011611">
    <property type="entry name" value="PfkB_dom"/>
</dbReference>
<evidence type="ECO:0000256" key="2">
    <source>
        <dbReference type="ARBA" id="ARBA00022679"/>
    </source>
</evidence>
<keyword evidence="3 6" id="KW-0418">Kinase</keyword>
<dbReference type="PROSITE" id="PS00583">
    <property type="entry name" value="PFKB_KINASES_1"/>
    <property type="match status" value="1"/>
</dbReference>
<evidence type="ECO:0000256" key="1">
    <source>
        <dbReference type="ARBA" id="ARBA00010688"/>
    </source>
</evidence>
<dbReference type="Pfam" id="PF00294">
    <property type="entry name" value="PfkB"/>
    <property type="match status" value="1"/>
</dbReference>
<dbReference type="PANTHER" id="PTHR43320:SF3">
    <property type="entry name" value="CARBOHYDRATE KINASE PFKB DOMAIN-CONTAINING PROTEIN"/>
    <property type="match status" value="1"/>
</dbReference>
<dbReference type="Proteomes" id="UP000280008">
    <property type="component" value="Unassembled WGS sequence"/>
</dbReference>
<accession>A0A495ID57</accession>
<organism evidence="6 7">
    <name type="scientific">Frondihabitans australicus</name>
    <dbReference type="NCBI Taxonomy" id="386892"/>
    <lineage>
        <taxon>Bacteria</taxon>
        <taxon>Bacillati</taxon>
        <taxon>Actinomycetota</taxon>
        <taxon>Actinomycetes</taxon>
        <taxon>Micrococcales</taxon>
        <taxon>Microbacteriaceae</taxon>
        <taxon>Frondihabitans</taxon>
    </lineage>
</organism>
<protein>
    <submittedName>
        <fullName evidence="6">Sugar/nucleoside kinase (Ribokinase family)</fullName>
    </submittedName>
</protein>
<evidence type="ECO:0000256" key="3">
    <source>
        <dbReference type="ARBA" id="ARBA00022777"/>
    </source>
</evidence>
<comment type="similarity">
    <text evidence="1">Belongs to the carbohydrate kinase PfkB family.</text>
</comment>
<name>A0A495ID57_9MICO</name>
<dbReference type="InterPro" id="IPR029056">
    <property type="entry name" value="Ribokinase-like"/>
</dbReference>
<gene>
    <name evidence="6" type="ORF">C8E83_0117</name>
</gene>
<dbReference type="Gene3D" id="3.40.1190.20">
    <property type="match status" value="1"/>
</dbReference>